<dbReference type="NCBIfam" id="TIGR00021">
    <property type="entry name" value="rpiA"/>
    <property type="match status" value="1"/>
</dbReference>
<evidence type="ECO:0000256" key="4">
    <source>
        <dbReference type="ARBA" id="ARBA00011959"/>
    </source>
</evidence>
<dbReference type="GO" id="GO:0005737">
    <property type="term" value="C:cytoplasm"/>
    <property type="evidence" value="ECO:0007669"/>
    <property type="project" value="TreeGrafter"/>
</dbReference>
<dbReference type="NCBIfam" id="NF001924">
    <property type="entry name" value="PRK00702.1"/>
    <property type="match status" value="1"/>
</dbReference>
<dbReference type="FunFam" id="3.30.70.260:FF:000018">
    <property type="entry name" value="Ribose-5-phosphate isomerase A"/>
    <property type="match status" value="1"/>
</dbReference>
<dbReference type="Gene3D" id="3.40.50.1360">
    <property type="match status" value="1"/>
</dbReference>
<dbReference type="FunFam" id="3.40.50.1360:FF:000014">
    <property type="entry name" value="Ribose 5-phosphate isomerase"/>
    <property type="match status" value="1"/>
</dbReference>
<keyword evidence="10" id="KW-1185">Reference proteome</keyword>
<evidence type="ECO:0000256" key="7">
    <source>
        <dbReference type="ARBA" id="ARBA00029734"/>
    </source>
</evidence>
<evidence type="ECO:0000256" key="5">
    <source>
        <dbReference type="ARBA" id="ARBA00019150"/>
    </source>
</evidence>
<dbReference type="PANTHER" id="PTHR11934:SF0">
    <property type="entry name" value="RIBOSE-5-PHOSPHATE ISOMERASE"/>
    <property type="match status" value="1"/>
</dbReference>
<dbReference type="GO" id="GO:0006014">
    <property type="term" value="P:D-ribose metabolic process"/>
    <property type="evidence" value="ECO:0007669"/>
    <property type="project" value="TreeGrafter"/>
</dbReference>
<evidence type="ECO:0000256" key="6">
    <source>
        <dbReference type="ARBA" id="ARBA00023235"/>
    </source>
</evidence>
<evidence type="ECO:0000256" key="3">
    <source>
        <dbReference type="ARBA" id="ARBA00008088"/>
    </source>
</evidence>
<dbReference type="PANTHER" id="PTHR11934">
    <property type="entry name" value="RIBOSE-5-PHOSPHATE ISOMERASE"/>
    <property type="match status" value="1"/>
</dbReference>
<evidence type="ECO:0000256" key="2">
    <source>
        <dbReference type="ARBA" id="ARBA00004988"/>
    </source>
</evidence>
<dbReference type="Proteomes" id="UP000697127">
    <property type="component" value="Unassembled WGS sequence"/>
</dbReference>
<comment type="pathway">
    <text evidence="2">Carbohydrate degradation; pentose phosphate pathway; D-ribose 5-phosphate from D-ribulose 5-phosphate (non-oxidative stage): step 1/1.</text>
</comment>
<comment type="catalytic activity">
    <reaction evidence="1">
        <text>aldehydo-D-ribose 5-phosphate = D-ribulose 5-phosphate</text>
        <dbReference type="Rhea" id="RHEA:14657"/>
        <dbReference type="ChEBI" id="CHEBI:58121"/>
        <dbReference type="ChEBI" id="CHEBI:58273"/>
        <dbReference type="EC" id="5.3.1.6"/>
    </reaction>
</comment>
<comment type="similarity">
    <text evidence="3">Belongs to the ribose 5-phosphate isomerase family.</text>
</comment>
<evidence type="ECO:0000256" key="8">
    <source>
        <dbReference type="ARBA" id="ARBA00032273"/>
    </source>
</evidence>
<dbReference type="EC" id="5.3.1.6" evidence="4"/>
<accession>A0A9P6WLH1</accession>
<name>A0A9P6WLH1_9ASCO</name>
<dbReference type="GO" id="GO:0009052">
    <property type="term" value="P:pentose-phosphate shunt, non-oxidative branch"/>
    <property type="evidence" value="ECO:0007669"/>
    <property type="project" value="InterPro"/>
</dbReference>
<protein>
    <recommendedName>
        <fullName evidence="5">Ribose-5-phosphate isomerase</fullName>
        <ecNumber evidence="4">5.3.1.6</ecNumber>
    </recommendedName>
    <alternativeName>
        <fullName evidence="8">D-ribose-5-phosphate ketol-isomerase</fullName>
    </alternativeName>
    <alternativeName>
        <fullName evidence="7">Phosphoriboisomerase</fullName>
    </alternativeName>
</protein>
<dbReference type="SUPFAM" id="SSF100950">
    <property type="entry name" value="NagB/RpiA/CoA transferase-like"/>
    <property type="match status" value="1"/>
</dbReference>
<evidence type="ECO:0000256" key="1">
    <source>
        <dbReference type="ARBA" id="ARBA00001713"/>
    </source>
</evidence>
<dbReference type="CDD" id="cd01398">
    <property type="entry name" value="RPI_A"/>
    <property type="match status" value="1"/>
</dbReference>
<dbReference type="EMBL" id="PUHW01000163">
    <property type="protein sequence ID" value="KAG0688312.1"/>
    <property type="molecule type" value="Genomic_DNA"/>
</dbReference>
<dbReference type="InterPro" id="IPR037171">
    <property type="entry name" value="NagB/RpiA_transferase-like"/>
</dbReference>
<dbReference type="SUPFAM" id="SSF75445">
    <property type="entry name" value="D-ribose-5-phosphate isomerase (RpiA), lid domain"/>
    <property type="match status" value="1"/>
</dbReference>
<dbReference type="InterPro" id="IPR004788">
    <property type="entry name" value="Ribose5P_isomerase_type_A"/>
</dbReference>
<proteinExistence type="inferred from homology"/>
<evidence type="ECO:0000313" key="9">
    <source>
        <dbReference type="EMBL" id="KAG0688312.1"/>
    </source>
</evidence>
<dbReference type="Pfam" id="PF06026">
    <property type="entry name" value="Rib_5-P_isom_A"/>
    <property type="match status" value="1"/>
</dbReference>
<dbReference type="Gene3D" id="3.30.70.260">
    <property type="match status" value="1"/>
</dbReference>
<evidence type="ECO:0000313" key="10">
    <source>
        <dbReference type="Proteomes" id="UP000697127"/>
    </source>
</evidence>
<keyword evidence="6 9" id="KW-0413">Isomerase</keyword>
<gene>
    <name evidence="9" type="primary">RKI1</name>
    <name evidence="9" type="ORF">C6P40_001152</name>
</gene>
<reference evidence="9" key="1">
    <citation type="submission" date="2020-11" db="EMBL/GenBank/DDBJ databases">
        <title>Kefir isolates.</title>
        <authorList>
            <person name="Marcisauskas S."/>
            <person name="Kim Y."/>
            <person name="Blasche S."/>
        </authorList>
    </citation>
    <scope>NUCLEOTIDE SEQUENCE</scope>
    <source>
        <strain evidence="9">Olga-1</strain>
    </source>
</reference>
<comment type="caution">
    <text evidence="9">The sequence shown here is derived from an EMBL/GenBank/DDBJ whole genome shotgun (WGS) entry which is preliminary data.</text>
</comment>
<dbReference type="AlphaFoldDB" id="A0A9P6WLH1"/>
<dbReference type="GO" id="GO:0004751">
    <property type="term" value="F:ribose-5-phosphate isomerase activity"/>
    <property type="evidence" value="ECO:0007669"/>
    <property type="project" value="UniProtKB-EC"/>
</dbReference>
<organism evidence="9 10">
    <name type="scientific">Pichia californica</name>
    <dbReference type="NCBI Taxonomy" id="460514"/>
    <lineage>
        <taxon>Eukaryota</taxon>
        <taxon>Fungi</taxon>
        <taxon>Dikarya</taxon>
        <taxon>Ascomycota</taxon>
        <taxon>Saccharomycotina</taxon>
        <taxon>Pichiomycetes</taxon>
        <taxon>Pichiales</taxon>
        <taxon>Pichiaceae</taxon>
        <taxon>Pichia</taxon>
    </lineage>
</organism>
<sequence>MSSTTNLVEQSKKLCAYAAVDNNLKPNHKIIGIGSGSTVVYVAERIGQLSNKSDFVCIPTGFQSKQLIIDNKLQLGGLEENPIIDIAFDGADEIDSDLNAIKGGGACLLQEKLVADSAKEFIIVADDRKNTGILGKGWNKGIPIEVIPNAYNKIINELNSIGGNAKVRSGLPAKAGPAITDNGNFIVDCDFGQVPASQVDELNKKIKLMVGVVETGFFVKMAQKAYIGNADGTVTTLSV</sequence>